<dbReference type="PROSITE" id="PS50082">
    <property type="entry name" value="WD_REPEATS_2"/>
    <property type="match status" value="1"/>
</dbReference>
<comment type="subcellular location">
    <subcellularLocation>
        <location evidence="1">Cytoplasm</location>
    </subcellularLocation>
</comment>
<evidence type="ECO:0000313" key="7">
    <source>
        <dbReference type="EMBL" id="CAD7392261.1"/>
    </source>
</evidence>
<proteinExistence type="predicted"/>
<dbReference type="Gene3D" id="2.130.10.10">
    <property type="entry name" value="YVTN repeat-like/Quinoprotein amine dehydrogenase"/>
    <property type="match status" value="2"/>
</dbReference>
<dbReference type="InterPro" id="IPR015943">
    <property type="entry name" value="WD40/YVTN_repeat-like_dom_sf"/>
</dbReference>
<feature type="region of interest" description="Disordered" evidence="6">
    <location>
        <begin position="19"/>
        <end position="89"/>
    </location>
</feature>
<dbReference type="InterPro" id="IPR050687">
    <property type="entry name" value="Dynein_IC"/>
</dbReference>
<evidence type="ECO:0000256" key="3">
    <source>
        <dbReference type="ARBA" id="ARBA00022574"/>
    </source>
</evidence>
<reference evidence="7" key="1">
    <citation type="submission" date="2020-11" db="EMBL/GenBank/DDBJ databases">
        <authorList>
            <person name="Tran Van P."/>
        </authorList>
    </citation>
    <scope>NUCLEOTIDE SEQUENCE</scope>
</reference>
<sequence>MMSLFDAVTLPLKSNEHLSYPAKKTANDAEVRPRGRPRNKPLVPEYASRPHDGPNSGSSYDASRPRPVTRESQSARRRKDTNPLTPSEYPSHFYNLRRPFLINLVSIHSLYISLCALVVLRTCPDHSYVAQFIGMCRTGWSCIRTSQDAEAQTVELSYQEKESQSVAANSIETQTEDHQPKSSVPPYVDEERLAAFLKRICPAVLKELDKVNKSRAFIGYEPIPDDTDGEIKQLHTLETPIIHSRSEVKVSGLSWSCSGGAIALGYSHLEHDNWCDHNSSVQLYNINRADTSPTTSYKTLKTSSCVTSLKAHPSEPSILAVGTFSGELLVWNLQSEDEILVGSSAVVPGSHREAITHVSWIRSPDPTHQRPLLVTSSSDGRVLVWSVGSRPGSLRLVDGTGVPNPMPAGAMAPAEPLASARHFLTTAEKFVISMEYSMKAQNKVQMSPLGGSNSAELGVTCFSFSPHDPTSFVVGVEGGTILKCSTITAKSTLVVSTEVHLRDPVLSCYDSHQGAVTCINFSPHLQGVFLTCSTDKEIHIYHTDQPSPAQVFYSDFEILGVSWCPSHPHLFAAWGMGGTVDFFDLKSREVTPVLRLYSGDKPSPVSVVSFNPSSNNQLAAAKLHGKVIVWKIPVVKCVGHVAT</sequence>
<dbReference type="GO" id="GO:0045503">
    <property type="term" value="F:dynein light chain binding"/>
    <property type="evidence" value="ECO:0007669"/>
    <property type="project" value="TreeGrafter"/>
</dbReference>
<organism evidence="7">
    <name type="scientific">Timema cristinae</name>
    <name type="common">Walking stick</name>
    <dbReference type="NCBI Taxonomy" id="61476"/>
    <lineage>
        <taxon>Eukaryota</taxon>
        <taxon>Metazoa</taxon>
        <taxon>Ecdysozoa</taxon>
        <taxon>Arthropoda</taxon>
        <taxon>Hexapoda</taxon>
        <taxon>Insecta</taxon>
        <taxon>Pterygota</taxon>
        <taxon>Neoptera</taxon>
        <taxon>Polyneoptera</taxon>
        <taxon>Phasmatodea</taxon>
        <taxon>Timematodea</taxon>
        <taxon>Timematoidea</taxon>
        <taxon>Timematidae</taxon>
        <taxon>Timema</taxon>
    </lineage>
</organism>
<dbReference type="AlphaFoldDB" id="A0A7R9GRG9"/>
<evidence type="ECO:0000256" key="4">
    <source>
        <dbReference type="ARBA" id="ARBA00022737"/>
    </source>
</evidence>
<dbReference type="GO" id="GO:0045504">
    <property type="term" value="F:dynein heavy chain binding"/>
    <property type="evidence" value="ECO:0007669"/>
    <property type="project" value="TreeGrafter"/>
</dbReference>
<feature type="region of interest" description="Disordered" evidence="6">
    <location>
        <begin position="165"/>
        <end position="185"/>
    </location>
</feature>
<name>A0A7R9GRG9_TIMCR</name>
<gene>
    <name evidence="7" type="ORF">TCEB3V08_LOCUS295</name>
</gene>
<dbReference type="Pfam" id="PF00400">
    <property type="entry name" value="WD40"/>
    <property type="match status" value="2"/>
</dbReference>
<dbReference type="InterPro" id="IPR036322">
    <property type="entry name" value="WD40_repeat_dom_sf"/>
</dbReference>
<evidence type="ECO:0000256" key="6">
    <source>
        <dbReference type="SAM" id="MobiDB-lite"/>
    </source>
</evidence>
<evidence type="ECO:0000256" key="5">
    <source>
        <dbReference type="PROSITE-ProRule" id="PRU00221"/>
    </source>
</evidence>
<dbReference type="PANTHER" id="PTHR12442">
    <property type="entry name" value="DYNEIN INTERMEDIATE CHAIN"/>
    <property type="match status" value="1"/>
</dbReference>
<evidence type="ECO:0000256" key="1">
    <source>
        <dbReference type="ARBA" id="ARBA00004496"/>
    </source>
</evidence>
<dbReference type="PANTHER" id="PTHR12442:SF26">
    <property type="entry name" value="CYTOPLASMIC DYNEIN 2 INTERMEDIATE CHAIN 2"/>
    <property type="match status" value="1"/>
</dbReference>
<dbReference type="GO" id="GO:0097014">
    <property type="term" value="C:ciliary plasm"/>
    <property type="evidence" value="ECO:0007669"/>
    <property type="project" value="TreeGrafter"/>
</dbReference>
<dbReference type="GO" id="GO:0005868">
    <property type="term" value="C:cytoplasmic dynein complex"/>
    <property type="evidence" value="ECO:0007669"/>
    <property type="project" value="TreeGrafter"/>
</dbReference>
<dbReference type="SMART" id="SM00320">
    <property type="entry name" value="WD40"/>
    <property type="match status" value="6"/>
</dbReference>
<dbReference type="InterPro" id="IPR001680">
    <property type="entry name" value="WD40_rpt"/>
</dbReference>
<keyword evidence="4" id="KW-0677">Repeat</keyword>
<keyword evidence="2" id="KW-0963">Cytoplasm</keyword>
<keyword evidence="3 5" id="KW-0853">WD repeat</keyword>
<accession>A0A7R9GRG9</accession>
<evidence type="ECO:0000256" key="2">
    <source>
        <dbReference type="ARBA" id="ARBA00022490"/>
    </source>
</evidence>
<dbReference type="EMBL" id="OC316515">
    <property type="protein sequence ID" value="CAD7392261.1"/>
    <property type="molecule type" value="Genomic_DNA"/>
</dbReference>
<feature type="repeat" description="WD" evidence="5">
    <location>
        <begin position="509"/>
        <end position="551"/>
    </location>
</feature>
<dbReference type="SUPFAM" id="SSF50978">
    <property type="entry name" value="WD40 repeat-like"/>
    <property type="match status" value="1"/>
</dbReference>
<dbReference type="GO" id="GO:0042073">
    <property type="term" value="P:intraciliary transport"/>
    <property type="evidence" value="ECO:0007669"/>
    <property type="project" value="TreeGrafter"/>
</dbReference>
<protein>
    <submittedName>
        <fullName evidence="7">Uncharacterized protein</fullName>
    </submittedName>
</protein>